<accession>A0A6C0LVE5</accession>
<dbReference type="PROSITE" id="PS51133">
    <property type="entry name" value="ZF_TFIIS_2"/>
    <property type="match status" value="1"/>
</dbReference>
<dbReference type="AlphaFoldDB" id="A0A6C0LVE5"/>
<dbReference type="GO" id="GO:0003676">
    <property type="term" value="F:nucleic acid binding"/>
    <property type="evidence" value="ECO:0007669"/>
    <property type="project" value="InterPro"/>
</dbReference>
<name>A0A6C0LVE5_9ZZZZ</name>
<dbReference type="PANTHER" id="PTHR11239:SF12">
    <property type="entry name" value="DNA-DIRECTED RNA POLYMERASE III SUBUNIT RPC10"/>
    <property type="match status" value="1"/>
</dbReference>
<reference evidence="5" key="1">
    <citation type="journal article" date="2020" name="Nature">
        <title>Giant virus diversity and host interactions through global metagenomics.</title>
        <authorList>
            <person name="Schulz F."/>
            <person name="Roux S."/>
            <person name="Paez-Espino D."/>
            <person name="Jungbluth S."/>
            <person name="Walsh D.A."/>
            <person name="Denef V.J."/>
            <person name="McMahon K.D."/>
            <person name="Konstantinidis K.T."/>
            <person name="Eloe-Fadrosh E.A."/>
            <person name="Kyrpides N.C."/>
            <person name="Woyke T."/>
        </authorList>
    </citation>
    <scope>NUCLEOTIDE SEQUENCE</scope>
    <source>
        <strain evidence="5">GVMAG-S-1016704-121</strain>
    </source>
</reference>
<dbReference type="EMBL" id="MN740561">
    <property type="protein sequence ID" value="QHU33731.1"/>
    <property type="molecule type" value="Genomic_DNA"/>
</dbReference>
<dbReference type="GO" id="GO:0006351">
    <property type="term" value="P:DNA-templated transcription"/>
    <property type="evidence" value="ECO:0007669"/>
    <property type="project" value="InterPro"/>
</dbReference>
<evidence type="ECO:0000256" key="3">
    <source>
        <dbReference type="ARBA" id="ARBA00022833"/>
    </source>
</evidence>
<dbReference type="PANTHER" id="PTHR11239">
    <property type="entry name" value="DNA-DIRECTED RNA POLYMERASE"/>
    <property type="match status" value="1"/>
</dbReference>
<dbReference type="Pfam" id="PF01096">
    <property type="entry name" value="Zn_ribbon_TFIIS"/>
    <property type="match status" value="1"/>
</dbReference>
<dbReference type="Gene3D" id="2.20.25.10">
    <property type="match status" value="1"/>
</dbReference>
<keyword evidence="2" id="KW-0863">Zinc-finger</keyword>
<organism evidence="5">
    <name type="scientific">viral metagenome</name>
    <dbReference type="NCBI Taxonomy" id="1070528"/>
    <lineage>
        <taxon>unclassified sequences</taxon>
        <taxon>metagenomes</taxon>
        <taxon>organismal metagenomes</taxon>
    </lineage>
</organism>
<dbReference type="InterPro" id="IPR012164">
    <property type="entry name" value="Rpa12/Rpb9/Rpc10/TFS"/>
</dbReference>
<feature type="domain" description="TFIIS-type" evidence="4">
    <location>
        <begin position="139"/>
        <end position="179"/>
    </location>
</feature>
<dbReference type="InterPro" id="IPR001222">
    <property type="entry name" value="Znf_TFIIS"/>
</dbReference>
<evidence type="ECO:0000256" key="1">
    <source>
        <dbReference type="ARBA" id="ARBA00022723"/>
    </source>
</evidence>
<dbReference type="SUPFAM" id="SSF57783">
    <property type="entry name" value="Zinc beta-ribbon"/>
    <property type="match status" value="1"/>
</dbReference>
<dbReference type="GO" id="GO:0008270">
    <property type="term" value="F:zinc ion binding"/>
    <property type="evidence" value="ECO:0007669"/>
    <property type="project" value="UniProtKB-KW"/>
</dbReference>
<proteinExistence type="predicted"/>
<evidence type="ECO:0000313" key="5">
    <source>
        <dbReference type="EMBL" id="QHU33731.1"/>
    </source>
</evidence>
<dbReference type="SMART" id="SM00440">
    <property type="entry name" value="ZnF_C2C2"/>
    <property type="match status" value="1"/>
</dbReference>
<dbReference type="PROSITE" id="PS00466">
    <property type="entry name" value="ZF_TFIIS_1"/>
    <property type="match status" value="1"/>
</dbReference>
<sequence length="181" mass="20778">MTISKLVRLSCSSMLNDMLPDYTDVQCEQIEMSLFTKNPLNTEEYIRNAKRICHNIAFLPKSHVLKYLSNDETHPTMAQYTMTKCKIQPTTIAFISDENMRGPVLQKVMDDEREQYDISLKMLYDKVEEGSVASMKQKAAITCNKCGSSEILMAMAQTRSADEGTTMFFRCVKCNQKWKVQ</sequence>
<evidence type="ECO:0000256" key="2">
    <source>
        <dbReference type="ARBA" id="ARBA00022771"/>
    </source>
</evidence>
<protein>
    <recommendedName>
        <fullName evidence="4">TFIIS-type domain-containing protein</fullName>
    </recommendedName>
</protein>
<dbReference type="GO" id="GO:0003899">
    <property type="term" value="F:DNA-directed RNA polymerase activity"/>
    <property type="evidence" value="ECO:0007669"/>
    <property type="project" value="InterPro"/>
</dbReference>
<evidence type="ECO:0000259" key="4">
    <source>
        <dbReference type="PROSITE" id="PS51133"/>
    </source>
</evidence>
<keyword evidence="3" id="KW-0862">Zinc</keyword>
<keyword evidence="1" id="KW-0479">Metal-binding</keyword>